<reference evidence="3" key="1">
    <citation type="submission" date="2022-07" db="EMBL/GenBank/DDBJ databases">
        <authorList>
            <person name="Macas J."/>
            <person name="Novak P."/>
            <person name="Neumann P."/>
        </authorList>
    </citation>
    <scope>NUCLEOTIDE SEQUENCE</scope>
</reference>
<keyword evidence="2" id="KW-0732">Signal</keyword>
<sequence>MRLGGLVYTLPLLPLLRTFAENLCNPTSSSPSCRFLTRESIRRQGVRNSHRTKVQNKIESKKNAHRERTGPHEKRNAGQKLGVNETNTNQRSRRLMPTPNKPKTAGQRRVADHTIAALGIFPQKKKHKQNW</sequence>
<evidence type="ECO:0008006" key="5">
    <source>
        <dbReference type="Google" id="ProtNLM"/>
    </source>
</evidence>
<gene>
    <name evidence="3" type="ORF">CEPIT_LOCUS33369</name>
</gene>
<accession>A0AAV0FEP5</accession>
<evidence type="ECO:0000313" key="4">
    <source>
        <dbReference type="Proteomes" id="UP001152523"/>
    </source>
</evidence>
<evidence type="ECO:0000256" key="1">
    <source>
        <dbReference type="SAM" id="MobiDB-lite"/>
    </source>
</evidence>
<feature type="compositionally biased region" description="Basic residues" evidence="1">
    <location>
        <begin position="44"/>
        <end position="54"/>
    </location>
</feature>
<organism evidence="3 4">
    <name type="scientific">Cuscuta epithymum</name>
    <dbReference type="NCBI Taxonomy" id="186058"/>
    <lineage>
        <taxon>Eukaryota</taxon>
        <taxon>Viridiplantae</taxon>
        <taxon>Streptophyta</taxon>
        <taxon>Embryophyta</taxon>
        <taxon>Tracheophyta</taxon>
        <taxon>Spermatophyta</taxon>
        <taxon>Magnoliopsida</taxon>
        <taxon>eudicotyledons</taxon>
        <taxon>Gunneridae</taxon>
        <taxon>Pentapetalae</taxon>
        <taxon>asterids</taxon>
        <taxon>lamiids</taxon>
        <taxon>Solanales</taxon>
        <taxon>Convolvulaceae</taxon>
        <taxon>Cuscuteae</taxon>
        <taxon>Cuscuta</taxon>
        <taxon>Cuscuta subgen. Cuscuta</taxon>
    </lineage>
</organism>
<dbReference type="AlphaFoldDB" id="A0AAV0FEP5"/>
<keyword evidence="4" id="KW-1185">Reference proteome</keyword>
<proteinExistence type="predicted"/>
<evidence type="ECO:0000256" key="2">
    <source>
        <dbReference type="SAM" id="SignalP"/>
    </source>
</evidence>
<evidence type="ECO:0000313" key="3">
    <source>
        <dbReference type="EMBL" id="CAH9133985.1"/>
    </source>
</evidence>
<feature type="compositionally biased region" description="Basic and acidic residues" evidence="1">
    <location>
        <begin position="56"/>
        <end position="76"/>
    </location>
</feature>
<dbReference type="EMBL" id="CAMAPF010000979">
    <property type="protein sequence ID" value="CAH9133985.1"/>
    <property type="molecule type" value="Genomic_DNA"/>
</dbReference>
<dbReference type="Proteomes" id="UP001152523">
    <property type="component" value="Unassembled WGS sequence"/>
</dbReference>
<feature type="signal peptide" evidence="2">
    <location>
        <begin position="1"/>
        <end position="20"/>
    </location>
</feature>
<name>A0AAV0FEP5_9ASTE</name>
<comment type="caution">
    <text evidence="3">The sequence shown here is derived from an EMBL/GenBank/DDBJ whole genome shotgun (WGS) entry which is preliminary data.</text>
</comment>
<feature type="chain" id="PRO_5043325717" description="Secreted protein" evidence="2">
    <location>
        <begin position="21"/>
        <end position="131"/>
    </location>
</feature>
<protein>
    <recommendedName>
        <fullName evidence="5">Secreted protein</fullName>
    </recommendedName>
</protein>
<feature type="region of interest" description="Disordered" evidence="1">
    <location>
        <begin position="43"/>
        <end position="109"/>
    </location>
</feature>